<evidence type="ECO:0000259" key="7">
    <source>
        <dbReference type="Pfam" id="PF17806"/>
    </source>
</evidence>
<evidence type="ECO:0000313" key="8">
    <source>
        <dbReference type="EMBL" id="MRH78208.1"/>
    </source>
</evidence>
<evidence type="ECO:0000259" key="6">
    <source>
        <dbReference type="Pfam" id="PF08669"/>
    </source>
</evidence>
<name>A0A6N7QSU8_9GAMM</name>
<organism evidence="8 9">
    <name type="scientific">Spiribacter salilacus</name>
    <dbReference type="NCBI Taxonomy" id="2664894"/>
    <lineage>
        <taxon>Bacteria</taxon>
        <taxon>Pseudomonadati</taxon>
        <taxon>Pseudomonadota</taxon>
        <taxon>Gammaproteobacteria</taxon>
        <taxon>Chromatiales</taxon>
        <taxon>Ectothiorhodospiraceae</taxon>
        <taxon>Spiribacter</taxon>
    </lineage>
</organism>
<dbReference type="SUPFAM" id="SSF51905">
    <property type="entry name" value="FAD/NAD(P)-binding domain"/>
    <property type="match status" value="1"/>
</dbReference>
<dbReference type="GO" id="GO:0046653">
    <property type="term" value="P:tetrahydrofolate metabolic process"/>
    <property type="evidence" value="ECO:0007669"/>
    <property type="project" value="InterPro"/>
</dbReference>
<evidence type="ECO:0000256" key="1">
    <source>
        <dbReference type="ARBA" id="ARBA00008609"/>
    </source>
</evidence>
<dbReference type="GO" id="GO:0008483">
    <property type="term" value="F:transaminase activity"/>
    <property type="evidence" value="ECO:0007669"/>
    <property type="project" value="UniProtKB-KW"/>
</dbReference>
<dbReference type="Proteomes" id="UP000433788">
    <property type="component" value="Unassembled WGS sequence"/>
</dbReference>
<dbReference type="Pfam" id="PF01571">
    <property type="entry name" value="GCV_T"/>
    <property type="match status" value="1"/>
</dbReference>
<dbReference type="AlphaFoldDB" id="A0A6N7QSU8"/>
<comment type="caution">
    <text evidence="8">The sequence shown here is derived from an EMBL/GenBank/DDBJ whole genome shotgun (WGS) entry which is preliminary data.</text>
</comment>
<dbReference type="InterPro" id="IPR027266">
    <property type="entry name" value="TrmE/GcvT-like"/>
</dbReference>
<dbReference type="PANTHER" id="PTHR43757:SF2">
    <property type="entry name" value="AMINOMETHYLTRANSFERASE, MITOCHONDRIAL"/>
    <property type="match status" value="1"/>
</dbReference>
<dbReference type="InterPro" id="IPR036188">
    <property type="entry name" value="FAD/NAD-bd_sf"/>
</dbReference>
<dbReference type="GO" id="GO:0008115">
    <property type="term" value="F:sarcosine oxidase activity"/>
    <property type="evidence" value="ECO:0007669"/>
    <property type="project" value="InterPro"/>
</dbReference>
<accession>A0A6N7QSU8</accession>
<dbReference type="InterPro" id="IPR006222">
    <property type="entry name" value="GCVT_N"/>
</dbReference>
<dbReference type="RefSeq" id="WP_153719274.1">
    <property type="nucleotide sequence ID" value="NZ_WJPP01000003.1"/>
</dbReference>
<evidence type="ECO:0000259" key="4">
    <source>
        <dbReference type="Pfam" id="PF01571"/>
    </source>
</evidence>
<dbReference type="InterPro" id="IPR013977">
    <property type="entry name" value="GcvT_C"/>
</dbReference>
<dbReference type="Gene3D" id="3.10.20.440">
    <property type="entry name" value="2Fe-2S iron-sulphur cluster binding domain, sarcosine oxidase, alpha subunit, N-terminal domain"/>
    <property type="match status" value="1"/>
</dbReference>
<dbReference type="PRINTS" id="PR00469">
    <property type="entry name" value="PNDRDTASEII"/>
</dbReference>
<dbReference type="Pfam" id="PF17806">
    <property type="entry name" value="SO_alpha_A3"/>
    <property type="match status" value="1"/>
</dbReference>
<dbReference type="InterPro" id="IPR029043">
    <property type="entry name" value="GcvT/YgfZ_C"/>
</dbReference>
<dbReference type="EMBL" id="WJPP01000003">
    <property type="protein sequence ID" value="MRH78208.1"/>
    <property type="molecule type" value="Genomic_DNA"/>
</dbReference>
<dbReference type="Pfam" id="PF08669">
    <property type="entry name" value="GCV_T_C"/>
    <property type="match status" value="1"/>
</dbReference>
<evidence type="ECO:0000256" key="3">
    <source>
        <dbReference type="ARBA" id="ARBA00023002"/>
    </source>
</evidence>
<dbReference type="NCBIfam" id="TIGR01372">
    <property type="entry name" value="soxA"/>
    <property type="match status" value="1"/>
</dbReference>
<dbReference type="Pfam" id="PF13510">
    <property type="entry name" value="Fer2_4"/>
    <property type="match status" value="1"/>
</dbReference>
<dbReference type="PIRSF" id="PIRSF037980">
    <property type="entry name" value="SoxA"/>
    <property type="match status" value="1"/>
</dbReference>
<dbReference type="InterPro" id="IPR023753">
    <property type="entry name" value="FAD/NAD-binding_dom"/>
</dbReference>
<proteinExistence type="inferred from homology"/>
<comment type="similarity">
    <text evidence="1">Belongs to the GcvT family.</text>
</comment>
<feature type="domain" description="SoxA A3" evidence="7">
    <location>
        <begin position="503"/>
        <end position="583"/>
    </location>
</feature>
<dbReference type="InterPro" id="IPR006277">
    <property type="entry name" value="Sarcosine_oxidase_asu"/>
</dbReference>
<gene>
    <name evidence="8" type="ORF">GH984_05760</name>
</gene>
<dbReference type="SUPFAM" id="SSF101790">
    <property type="entry name" value="Aminomethyltransferase beta-barrel domain"/>
    <property type="match status" value="1"/>
</dbReference>
<evidence type="ECO:0000256" key="2">
    <source>
        <dbReference type="ARBA" id="ARBA00022576"/>
    </source>
</evidence>
<dbReference type="InterPro" id="IPR042204">
    <property type="entry name" value="2Fe-2S-bd_N"/>
</dbReference>
<keyword evidence="9" id="KW-1185">Reference proteome</keyword>
<dbReference type="Gene3D" id="3.30.1360.120">
    <property type="entry name" value="Probable tRNA modification gtpase trme, domain 1"/>
    <property type="match status" value="1"/>
</dbReference>
<feature type="domain" description="Aminomethyltransferase C-terminal" evidence="6">
    <location>
        <begin position="892"/>
        <end position="976"/>
    </location>
</feature>
<keyword evidence="2" id="KW-0808">Transferase</keyword>
<feature type="domain" description="GCVT N-terminal" evidence="4">
    <location>
        <begin position="600"/>
        <end position="871"/>
    </location>
</feature>
<reference evidence="8 9" key="1">
    <citation type="submission" date="2019-11" db="EMBL/GenBank/DDBJ databases">
        <authorList>
            <person name="Zhang X.Y."/>
        </authorList>
    </citation>
    <scope>NUCLEOTIDE SEQUENCE [LARGE SCALE GENOMIC DNA]</scope>
    <source>
        <strain evidence="8 9">C176</strain>
    </source>
</reference>
<dbReference type="Pfam" id="PF07992">
    <property type="entry name" value="Pyr_redox_2"/>
    <property type="match status" value="1"/>
</dbReference>
<keyword evidence="2" id="KW-0032">Aminotransferase</keyword>
<evidence type="ECO:0000313" key="9">
    <source>
        <dbReference type="Proteomes" id="UP000433788"/>
    </source>
</evidence>
<evidence type="ECO:0000259" key="5">
    <source>
        <dbReference type="Pfam" id="PF07992"/>
    </source>
</evidence>
<protein>
    <submittedName>
        <fullName evidence="8">Sarcosine oxidase subunit alpha family protein</fullName>
    </submittedName>
</protein>
<dbReference type="InterPro" id="IPR041117">
    <property type="entry name" value="SoxA_A3"/>
</dbReference>
<keyword evidence="3" id="KW-0560">Oxidoreductase</keyword>
<sequence length="984" mass="106978">MTCRLNQGGVIDRSKPLNFTFNGKPLTGYAGDTLASALLANNIHFVTRSIKLRRPRGIMGRGPEEPNALLQIGEGPSTLADQRATQVMLTEGMNARSINGWPSLEHDLLSALSLGSKLMPVGFYYKTFMGPKGWWERYEKLIRPIAGMGLTPDGPDPDLYEKRDLHCDVMIVGGGPAGLAAAASLIGTGLRVVLAHEQALWGGGLLASRTQLNGQPANAWLEETLAALHAAENIQLLPSTSVFGHYDHHFLGAIERVREQRPNAPIRERFWKIRCQRLILAAGAIERPIVLPNNDRPGIMTAFAVRESIERYAVLPGKQAVVFTNNDSAYATARCLLDAGAQVTVVDSRASAGTAAKAMLPEQTTVIYNAKVCDTTGKKRISGVTVRQTDGTFTRMDCDLLALSGGWNPSVHLHSHASGKLQWDEALATFVPQNDLAGVRAIGAMAGAFDFATALTQGSEVAREFATELGSKAGTDLSLPEVSHAEPGPSQLQPLWRVAGKGPAFVDMQNDVKATDIELALREGYRSIEHVKRYGILGFGTDQGKFGNIIGLGIVGELINKHPTEIGTTTYRPAWTPVTFGALVGPDTGELFEPIRQTPMHEWHVQAGAVFEDVGQWKRARYYPKAGEDMDAAVARECLATQKGVGVLDYSTLGKIEIHGPDAITLLERVYTNNWQKLGIGRCRYGLMLDENGMVMDDGVTARLGEQHYLMYTSTGGAARVLSWMEQWLQTEWPDLEVYLTSVTDAWGTISLAGPKSRELLESIGTDINLSTEQFPFMSLRTGAVNGVPARVQRVSFSGEMSFEVSVPANEAAELWAMVMRKGEAFGATPYGTEAMHVLRAEKGFIIVGQDTDGSISPLDLGMEGMISARKDCLGKRSLMRSELQRPDRPQWVGLRPKDPTKVLPEGAQLIEDPAAKPPVAMQGWVTSSYFAPRLGHAFALGFVNGGRARHGESLYAWDADAGVIPVEITQPVQYDPEGGRQRD</sequence>
<dbReference type="InterPro" id="IPR028896">
    <property type="entry name" value="GcvT/YgfZ/DmdA"/>
</dbReference>
<dbReference type="SUPFAM" id="SSF103025">
    <property type="entry name" value="Folate-binding domain"/>
    <property type="match status" value="1"/>
</dbReference>
<dbReference type="PANTHER" id="PTHR43757">
    <property type="entry name" value="AMINOMETHYLTRANSFERASE"/>
    <property type="match status" value="1"/>
</dbReference>
<dbReference type="Gene3D" id="3.50.50.60">
    <property type="entry name" value="FAD/NAD(P)-binding domain"/>
    <property type="match status" value="2"/>
</dbReference>
<feature type="domain" description="FAD/NAD(P)-binding" evidence="5">
    <location>
        <begin position="168"/>
        <end position="446"/>
    </location>
</feature>